<dbReference type="SUPFAM" id="SSF56112">
    <property type="entry name" value="Protein kinase-like (PK-like)"/>
    <property type="match status" value="1"/>
</dbReference>
<keyword evidence="1" id="KW-0808">Transferase</keyword>
<organism evidence="1 2">
    <name type="scientific">Dongia soli</name>
    <dbReference type="NCBI Taxonomy" id="600628"/>
    <lineage>
        <taxon>Bacteria</taxon>
        <taxon>Pseudomonadati</taxon>
        <taxon>Pseudomonadota</taxon>
        <taxon>Alphaproteobacteria</taxon>
        <taxon>Rhodospirillales</taxon>
        <taxon>Dongiaceae</taxon>
        <taxon>Dongia</taxon>
    </lineage>
</organism>
<name>A0ABU5EAA8_9PROT</name>
<sequence length="299" mass="33776">MTHEGFAVVTTALEQAAALDFWTGPVSPIQIKGGITNANFMVEDAGHKYFVRIGDDIPVHGVMRFNELAASRAAASCGLSPAVRHSAPGTLIFDFIDAHTFAAEDVRQRPNLTRILDLVRRCHREMPKHVRGPALIFWVFQVLRDYGHSLKDGKSRHLDALPRLMGIAGELERMVGAVEIVYGHNDLLPSNFLDDGKRLWLIDWDYAGFNSPLFDLANLCSNNEVPAADEVWLLEAYFEKRADDDLLLRYHAMKCASLLRETLWSMISEIHSTLDFDYAAYTAENLARFERAYDELTHR</sequence>
<dbReference type="Gene3D" id="3.30.200.20">
    <property type="entry name" value="Phosphorylase Kinase, domain 1"/>
    <property type="match status" value="1"/>
</dbReference>
<dbReference type="Proteomes" id="UP001279642">
    <property type="component" value="Unassembled WGS sequence"/>
</dbReference>
<proteinExistence type="predicted"/>
<evidence type="ECO:0000313" key="1">
    <source>
        <dbReference type="EMBL" id="MDY0883285.1"/>
    </source>
</evidence>
<dbReference type="EMBL" id="JAXCLW010000002">
    <property type="protein sequence ID" value="MDY0883285.1"/>
    <property type="molecule type" value="Genomic_DNA"/>
</dbReference>
<keyword evidence="1" id="KW-0418">Kinase</keyword>
<keyword evidence="2" id="KW-1185">Reference proteome</keyword>
<dbReference type="GO" id="GO:0016301">
    <property type="term" value="F:kinase activity"/>
    <property type="evidence" value="ECO:0007669"/>
    <property type="project" value="UniProtKB-KW"/>
</dbReference>
<gene>
    <name evidence="1" type="ORF">SMD27_10550</name>
</gene>
<accession>A0ABU5EAA8</accession>
<dbReference type="RefSeq" id="WP_320508324.1">
    <property type="nucleotide sequence ID" value="NZ_JAXCLW010000002.1"/>
</dbReference>
<dbReference type="PANTHER" id="PTHR22603">
    <property type="entry name" value="CHOLINE/ETHANOALAMINE KINASE"/>
    <property type="match status" value="1"/>
</dbReference>
<comment type="caution">
    <text evidence="1">The sequence shown here is derived from an EMBL/GenBank/DDBJ whole genome shotgun (WGS) entry which is preliminary data.</text>
</comment>
<reference evidence="1 2" key="1">
    <citation type="journal article" date="2016" name="Antonie Van Leeuwenhoek">
        <title>Dongia soli sp. nov., isolated from soil from Dokdo, Korea.</title>
        <authorList>
            <person name="Kim D.U."/>
            <person name="Lee H."/>
            <person name="Kim H."/>
            <person name="Kim S.G."/>
            <person name="Ka J.O."/>
        </authorList>
    </citation>
    <scope>NUCLEOTIDE SEQUENCE [LARGE SCALE GENOMIC DNA]</scope>
    <source>
        <strain evidence="1 2">D78</strain>
    </source>
</reference>
<dbReference type="InterPro" id="IPR011009">
    <property type="entry name" value="Kinase-like_dom_sf"/>
</dbReference>
<protein>
    <submittedName>
        <fullName evidence="1">Choline kinase family protein</fullName>
    </submittedName>
</protein>
<dbReference type="PANTHER" id="PTHR22603:SF66">
    <property type="entry name" value="ETHANOLAMINE KINASE"/>
    <property type="match status" value="1"/>
</dbReference>
<dbReference type="Gene3D" id="3.90.1200.10">
    <property type="match status" value="1"/>
</dbReference>
<dbReference type="CDD" id="cd05151">
    <property type="entry name" value="ChoK-like"/>
    <property type="match status" value="1"/>
</dbReference>
<dbReference type="Pfam" id="PF01633">
    <property type="entry name" value="Choline_kinase"/>
    <property type="match status" value="1"/>
</dbReference>
<evidence type="ECO:0000313" key="2">
    <source>
        <dbReference type="Proteomes" id="UP001279642"/>
    </source>
</evidence>